<dbReference type="OrthoDB" id="7586141at2"/>
<keyword evidence="2" id="KW-1185">Reference proteome</keyword>
<comment type="caution">
    <text evidence="1">The sequence shown here is derived from an EMBL/GenBank/DDBJ whole genome shotgun (WGS) entry which is preliminary data.</text>
</comment>
<protein>
    <submittedName>
        <fullName evidence="1">Uncharacterized protein</fullName>
    </submittedName>
</protein>
<reference evidence="1 2" key="1">
    <citation type="journal article" date="2016" name="Int. J. Syst. Evol. Microbiol.">
        <title>Arsenicitalea aurantiaca gen. nov., sp. nov., a new member of the family Hyphomicrobiaceae, isolated from high-arsenic sediment.</title>
        <authorList>
            <person name="Mu Y."/>
            <person name="Zhou L."/>
            <person name="Zeng X.C."/>
            <person name="Liu L."/>
            <person name="Pan Y."/>
            <person name="Chen X."/>
            <person name="Wang J."/>
            <person name="Li S."/>
            <person name="Li W.J."/>
            <person name="Wang Y."/>
        </authorList>
    </citation>
    <scope>NUCLEOTIDE SEQUENCE [LARGE SCALE GENOMIC DNA]</scope>
    <source>
        <strain evidence="1 2">42-50</strain>
    </source>
</reference>
<sequence length="61" mass="7157">MTASNLRIEREHDDRMSLAWHIAALPRGKKFPELKKLLIGQKRHRPQRQSWEAQAAILAAW</sequence>
<evidence type="ECO:0000313" key="2">
    <source>
        <dbReference type="Proteomes" id="UP000281547"/>
    </source>
</evidence>
<dbReference type="AlphaFoldDB" id="A0A433XEX1"/>
<name>A0A433XEX1_9HYPH</name>
<dbReference type="Proteomes" id="UP000281547">
    <property type="component" value="Unassembled WGS sequence"/>
</dbReference>
<accession>A0A433XEX1</accession>
<gene>
    <name evidence="1" type="ORF">EMQ25_05730</name>
</gene>
<proteinExistence type="predicted"/>
<evidence type="ECO:0000313" key="1">
    <source>
        <dbReference type="EMBL" id="RUT32645.1"/>
    </source>
</evidence>
<dbReference type="RefSeq" id="WP_127187602.1">
    <property type="nucleotide sequence ID" value="NZ_RZNJ01000002.1"/>
</dbReference>
<dbReference type="EMBL" id="RZNJ01000002">
    <property type="protein sequence ID" value="RUT32645.1"/>
    <property type="molecule type" value="Genomic_DNA"/>
</dbReference>
<organism evidence="1 2">
    <name type="scientific">Arsenicitalea aurantiaca</name>
    <dbReference type="NCBI Taxonomy" id="1783274"/>
    <lineage>
        <taxon>Bacteria</taxon>
        <taxon>Pseudomonadati</taxon>
        <taxon>Pseudomonadota</taxon>
        <taxon>Alphaproteobacteria</taxon>
        <taxon>Hyphomicrobiales</taxon>
        <taxon>Devosiaceae</taxon>
        <taxon>Arsenicitalea</taxon>
    </lineage>
</organism>